<dbReference type="RefSeq" id="WP_137628022.1">
    <property type="nucleotide sequence ID" value="NZ_BJDJ01000005.1"/>
</dbReference>
<dbReference type="PANTHER" id="PTHR30336:SF20">
    <property type="entry name" value="DUF218 DOMAIN-CONTAINING PROTEIN"/>
    <property type="match status" value="1"/>
</dbReference>
<dbReference type="Gene3D" id="3.40.50.620">
    <property type="entry name" value="HUPs"/>
    <property type="match status" value="1"/>
</dbReference>
<evidence type="ECO:0000259" key="1">
    <source>
        <dbReference type="Pfam" id="PF02698"/>
    </source>
</evidence>
<dbReference type="Proteomes" id="UP001596282">
    <property type="component" value="Unassembled WGS sequence"/>
</dbReference>
<name>A0ABW1S1N7_9LACO</name>
<protein>
    <submittedName>
        <fullName evidence="2">ElyC/SanA/YdcF family protein</fullName>
    </submittedName>
</protein>
<evidence type="ECO:0000313" key="2">
    <source>
        <dbReference type="EMBL" id="MFC6181738.1"/>
    </source>
</evidence>
<feature type="domain" description="DUF218" evidence="1">
    <location>
        <begin position="28"/>
        <end position="153"/>
    </location>
</feature>
<gene>
    <name evidence="2" type="ORF">ACFP5Y_10930</name>
</gene>
<proteinExistence type="predicted"/>
<dbReference type="Gene3D" id="1.10.3620.10">
    <property type="entry name" value="YdcF like domain"/>
    <property type="match status" value="1"/>
</dbReference>
<reference evidence="3" key="1">
    <citation type="journal article" date="2019" name="Int. J. Syst. Evol. Microbiol.">
        <title>The Global Catalogue of Microorganisms (GCM) 10K type strain sequencing project: providing services to taxonomists for standard genome sequencing and annotation.</title>
        <authorList>
            <consortium name="The Broad Institute Genomics Platform"/>
            <consortium name="The Broad Institute Genome Sequencing Center for Infectious Disease"/>
            <person name="Wu L."/>
            <person name="Ma J."/>
        </authorList>
    </citation>
    <scope>NUCLEOTIDE SEQUENCE [LARGE SCALE GENOMIC DNA]</scope>
    <source>
        <strain evidence="3">CCM 8933</strain>
    </source>
</reference>
<keyword evidence="3" id="KW-1185">Reference proteome</keyword>
<evidence type="ECO:0000313" key="3">
    <source>
        <dbReference type="Proteomes" id="UP001596282"/>
    </source>
</evidence>
<accession>A0ABW1S1N7</accession>
<sequence length="232" mass="25721">MTNLAALNQCLAWLTAPATPLTKIDGLVLCGNSLPLTAQLAARLAITHQLPTVIIAGGIGHATKYLRQNLHVQNDLSEAEQMAQLMRAAGYQGEIRQDKTSTNTGANAKNALALAPEQWQNVLLVQDPLLARRTQLTFEQVWGDRTHFSRVLPLHFQLTQLDPLVFGPHTIYQAAWEPAYFTELLLGELQRLWDTPQGYGPAGAGYIRHIEIPVTVLTAYQTLLQQALNRER</sequence>
<dbReference type="Pfam" id="PF02698">
    <property type="entry name" value="DUF218"/>
    <property type="match status" value="1"/>
</dbReference>
<dbReference type="PANTHER" id="PTHR30336">
    <property type="entry name" value="INNER MEMBRANE PROTEIN, PROBABLE PERMEASE"/>
    <property type="match status" value="1"/>
</dbReference>
<dbReference type="InterPro" id="IPR003848">
    <property type="entry name" value="DUF218"/>
</dbReference>
<dbReference type="InterPro" id="IPR051599">
    <property type="entry name" value="Cell_Envelope_Assoc"/>
</dbReference>
<dbReference type="InterPro" id="IPR014729">
    <property type="entry name" value="Rossmann-like_a/b/a_fold"/>
</dbReference>
<organism evidence="2 3">
    <name type="scientific">Lactiplantibacillus daowaiensis</name>
    <dbReference type="NCBI Taxonomy" id="2559918"/>
    <lineage>
        <taxon>Bacteria</taxon>
        <taxon>Bacillati</taxon>
        <taxon>Bacillota</taxon>
        <taxon>Bacilli</taxon>
        <taxon>Lactobacillales</taxon>
        <taxon>Lactobacillaceae</taxon>
        <taxon>Lactiplantibacillus</taxon>
    </lineage>
</organism>
<dbReference type="EMBL" id="JBHSSC010000041">
    <property type="protein sequence ID" value="MFC6181738.1"/>
    <property type="molecule type" value="Genomic_DNA"/>
</dbReference>
<comment type="caution">
    <text evidence="2">The sequence shown here is derived from an EMBL/GenBank/DDBJ whole genome shotgun (WGS) entry which is preliminary data.</text>
</comment>